<dbReference type="AlphaFoldDB" id="A0A819HIQ2"/>
<accession>A0A819HIQ2</accession>
<sequence>MSRSQILQSLNQITQQKGQGLNVNYFRKQNEGEAQILSHHINAILEAIGSEIASENFRQGKITGDIPNEVYKELLKDKYNIIKDNRISKKVIIGAKVLLTSIDNKWKQFLSETIQNGKSEVKRIESLLCKKGQLLTYDCFRKLGFNKNQYKEFRSAMQNLEILSSLELYKVSDESYDEPCFIMFPDVFKYCQEQVLNDLETVLIQSREHDWTYKERIVKEEFFQARVFHRQVFLDTTRHIVKHRNMIKVSDDFKDYLVGKLDDPVFCSLGNDIKSLLLGQKLIRFEAGDRINNETFFKTVCKKLNMDEVKCEMIQILFKDLFEETIEIVTHISESVGQSIIEKLKGTELDESFPQIQQVIREEFVRNDQKLSDEQLENILKYLEFRETLRIDKNLEEKFLNNTNNEIFCGQKEKIRKFMLRKEYCILPSGEKVCLQLGENNFSKSQLISVMNKFGITDREKINDIFNHLAVEFYVIKFIRSYKEFYIESDSMKKIEQYLSKISFELIVGDKEKLKEKVKIFNFMQIGSLNNKSAFIKRTLLKTIDDGKADLMREDFFMNIEDFQILRSILQDNDVIQPKLYELLSESHYRNSFTTSNKLFYANLENILISLYNNGGRISEDSLSLRTADEVSKELWCRLRELTVIKEARVNFKFTNDPEKRIEIIQQQIESVVEKIFCLRRKEDSLYTVADWTGFGDLVLSENKELDEYIDSITNILKNVAGVFRTILKVKIEEKNLKATFQTGKIPPELMDYVWMCFDSVLSLKEDKGFWDWDAFACAMIGIGQIVAGIAIDTCTCGLGHYFAQALIAEGIGDIIFAIQSGIQGNISWKAYCQHKVQSLIISLLTAGVGSYLGKGAQAGKMALGLATKTAVLKAIGKETITQLITGVTAAIVNITADELSRFVMNEILEKHFYKIFDQWVANNEICKEKKIRLAERFERIYQKFGAQDAGNLINDATHATLLDLHQGDLANAIFNRVTQIVHGISGAYSAAARTFKKGSSKAVLFTSIAKIIDNTVKGFKFYKNLVDIYVLCNRFCEILDKKLSERFQNNKAKSNTEKIKEENQSISISARISEMIF</sequence>
<evidence type="ECO:0000313" key="2">
    <source>
        <dbReference type="Proteomes" id="UP000663866"/>
    </source>
</evidence>
<evidence type="ECO:0000313" key="1">
    <source>
        <dbReference type="EMBL" id="CAF3897999.1"/>
    </source>
</evidence>
<organism evidence="1 2">
    <name type="scientific">Rotaria magnacalcarata</name>
    <dbReference type="NCBI Taxonomy" id="392030"/>
    <lineage>
        <taxon>Eukaryota</taxon>
        <taxon>Metazoa</taxon>
        <taxon>Spiralia</taxon>
        <taxon>Gnathifera</taxon>
        <taxon>Rotifera</taxon>
        <taxon>Eurotatoria</taxon>
        <taxon>Bdelloidea</taxon>
        <taxon>Philodinida</taxon>
        <taxon>Philodinidae</taxon>
        <taxon>Rotaria</taxon>
    </lineage>
</organism>
<keyword evidence="2" id="KW-1185">Reference proteome</keyword>
<dbReference type="Proteomes" id="UP000663866">
    <property type="component" value="Unassembled WGS sequence"/>
</dbReference>
<proteinExistence type="predicted"/>
<comment type="caution">
    <text evidence="1">The sequence shown here is derived from an EMBL/GenBank/DDBJ whole genome shotgun (WGS) entry which is preliminary data.</text>
</comment>
<dbReference type="EMBL" id="CAJOBG010001133">
    <property type="protein sequence ID" value="CAF3897999.1"/>
    <property type="molecule type" value="Genomic_DNA"/>
</dbReference>
<gene>
    <name evidence="1" type="ORF">OVN521_LOCUS9351</name>
</gene>
<reference evidence="1" key="1">
    <citation type="submission" date="2021-02" db="EMBL/GenBank/DDBJ databases">
        <authorList>
            <person name="Nowell W R."/>
        </authorList>
    </citation>
    <scope>NUCLEOTIDE SEQUENCE</scope>
</reference>
<name>A0A819HIQ2_9BILA</name>
<protein>
    <submittedName>
        <fullName evidence="1">Uncharacterized protein</fullName>
    </submittedName>
</protein>